<reference evidence="3 4" key="1">
    <citation type="submission" date="2019-07" db="EMBL/GenBank/DDBJ databases">
        <authorList>
            <person name="Li J."/>
        </authorList>
    </citation>
    <scope>NUCLEOTIDE SEQUENCE [LARGE SCALE GENOMIC DNA]</scope>
    <source>
        <strain evidence="3 4">TKL69</strain>
    </source>
</reference>
<evidence type="ECO:0000313" key="3">
    <source>
        <dbReference type="EMBL" id="QDP40474.1"/>
    </source>
</evidence>
<evidence type="ECO:0008006" key="5">
    <source>
        <dbReference type="Google" id="ProtNLM"/>
    </source>
</evidence>
<feature type="region of interest" description="Disordered" evidence="1">
    <location>
        <begin position="283"/>
        <end position="315"/>
    </location>
</feature>
<dbReference type="EMBL" id="CP041666">
    <property type="protein sequence ID" value="QDP40474.1"/>
    <property type="molecule type" value="Genomic_DNA"/>
</dbReference>
<sequence>MTEYTYPIIFGVIVGTLSRILMLRTDYRQYPTYLHGRVIHISLGFIAAALGTVAVPAIMEKEFTAVTFLTIAASQFREVRNMERNTLTELDAFEMVPRGKTYIEGIAVAFEGRNYLVILTSFMGTLAYLVFNIWIAVIVVILCFIIIKKLMSGSNLKEIVHIEHCPIHFEGAGLYVDDIYIMNIGLPERQQEILKYGMGFVLTPKNFDIRTTIANFGQRQAILHDVSVSLGVFHDSGTPALVPLIKRDLDTGRIGVFVLPQDRDIDKAITTIGAVPVLENAIRKPSESKASKKEGTPHANRESSSGRYHNEQSKD</sequence>
<dbReference type="Pfam" id="PF14045">
    <property type="entry name" value="YIEGIA"/>
    <property type="match status" value="1"/>
</dbReference>
<keyword evidence="4" id="KW-1185">Reference proteome</keyword>
<feature type="compositionally biased region" description="Basic and acidic residues" evidence="1">
    <location>
        <begin position="283"/>
        <end position="301"/>
    </location>
</feature>
<evidence type="ECO:0000256" key="1">
    <source>
        <dbReference type="SAM" id="MobiDB-lite"/>
    </source>
</evidence>
<dbReference type="AlphaFoldDB" id="A0A516KGG2"/>
<dbReference type="Proteomes" id="UP000315215">
    <property type="component" value="Chromosome"/>
</dbReference>
<dbReference type="InterPro" id="IPR025918">
    <property type="entry name" value="YIEGIA"/>
</dbReference>
<dbReference type="KEGG" id="aqt:FN924_09920"/>
<feature type="transmembrane region" description="Helical" evidence="2">
    <location>
        <begin position="6"/>
        <end position="25"/>
    </location>
</feature>
<feature type="transmembrane region" description="Helical" evidence="2">
    <location>
        <begin position="126"/>
        <end position="147"/>
    </location>
</feature>
<keyword evidence="2" id="KW-1133">Transmembrane helix</keyword>
<evidence type="ECO:0000256" key="2">
    <source>
        <dbReference type="SAM" id="Phobius"/>
    </source>
</evidence>
<protein>
    <recommendedName>
        <fullName evidence="5">YIEGIA protein</fullName>
    </recommendedName>
</protein>
<dbReference type="OrthoDB" id="1846546at2"/>
<keyword evidence="2" id="KW-0812">Transmembrane</keyword>
<name>A0A516KGG2_9BACI</name>
<proteinExistence type="predicted"/>
<organism evidence="3 4">
    <name type="scientific">Radiobacillus deserti</name>
    <dbReference type="NCBI Taxonomy" id="2594883"/>
    <lineage>
        <taxon>Bacteria</taxon>
        <taxon>Bacillati</taxon>
        <taxon>Bacillota</taxon>
        <taxon>Bacilli</taxon>
        <taxon>Bacillales</taxon>
        <taxon>Bacillaceae</taxon>
        <taxon>Radiobacillus</taxon>
    </lineage>
</organism>
<accession>A0A516KGG2</accession>
<dbReference type="RefSeq" id="WP_143894083.1">
    <property type="nucleotide sequence ID" value="NZ_CP041666.1"/>
</dbReference>
<feature type="transmembrane region" description="Helical" evidence="2">
    <location>
        <begin position="37"/>
        <end position="59"/>
    </location>
</feature>
<keyword evidence="2" id="KW-0472">Membrane</keyword>
<gene>
    <name evidence="3" type="ORF">FN924_09920</name>
</gene>
<evidence type="ECO:0000313" key="4">
    <source>
        <dbReference type="Proteomes" id="UP000315215"/>
    </source>
</evidence>